<dbReference type="AlphaFoldDB" id="A0A067KV68"/>
<dbReference type="InterPro" id="IPR033121">
    <property type="entry name" value="PEPTIDASE_A1"/>
</dbReference>
<dbReference type="STRING" id="180498.A0A067KV68"/>
<dbReference type="GO" id="GO:0005576">
    <property type="term" value="C:extracellular region"/>
    <property type="evidence" value="ECO:0007669"/>
    <property type="project" value="UniProtKB-SubCell"/>
</dbReference>
<protein>
    <recommendedName>
        <fullName evidence="5">Peptidase A1 domain-containing protein</fullName>
    </recommendedName>
</protein>
<dbReference type="PANTHER" id="PTHR47965">
    <property type="entry name" value="ASPARTYL PROTEASE-RELATED"/>
    <property type="match status" value="1"/>
</dbReference>
<comment type="subcellular location">
    <subcellularLocation>
        <location evidence="1">Secreted</location>
        <location evidence="1">Extracellular space</location>
    </subcellularLocation>
</comment>
<keyword evidence="3" id="KW-0964">Secreted</keyword>
<evidence type="ECO:0000256" key="2">
    <source>
        <dbReference type="ARBA" id="ARBA00007447"/>
    </source>
</evidence>
<evidence type="ECO:0000313" key="7">
    <source>
        <dbReference type="Proteomes" id="UP000027138"/>
    </source>
</evidence>
<dbReference type="InterPro" id="IPR032861">
    <property type="entry name" value="TAXi_N"/>
</dbReference>
<reference evidence="6 7" key="1">
    <citation type="journal article" date="2014" name="PLoS ONE">
        <title>Global Analysis of Gene Expression Profiles in Physic Nut (Jatropha curcas L.) Seedlings Exposed to Salt Stress.</title>
        <authorList>
            <person name="Zhang L."/>
            <person name="Zhang C."/>
            <person name="Wu P."/>
            <person name="Chen Y."/>
            <person name="Li M."/>
            <person name="Jiang H."/>
            <person name="Wu G."/>
        </authorList>
    </citation>
    <scope>NUCLEOTIDE SEQUENCE [LARGE SCALE GENOMIC DNA]</scope>
    <source>
        <strain evidence="7">cv. GZQX0401</strain>
        <tissue evidence="6">Young leaves</tissue>
    </source>
</reference>
<dbReference type="OrthoDB" id="1162128at2759"/>
<dbReference type="PROSITE" id="PS51767">
    <property type="entry name" value="PEPTIDASE_A1"/>
    <property type="match status" value="1"/>
</dbReference>
<dbReference type="GO" id="GO:0006508">
    <property type="term" value="P:proteolysis"/>
    <property type="evidence" value="ECO:0007669"/>
    <property type="project" value="InterPro"/>
</dbReference>
<dbReference type="InterPro" id="IPR001461">
    <property type="entry name" value="Aspartic_peptidase_A1"/>
</dbReference>
<evidence type="ECO:0000256" key="1">
    <source>
        <dbReference type="ARBA" id="ARBA00004239"/>
    </source>
</evidence>
<dbReference type="Pfam" id="PF14543">
    <property type="entry name" value="TAXi_N"/>
    <property type="match status" value="1"/>
</dbReference>
<proteinExistence type="inferred from homology"/>
<dbReference type="Pfam" id="PF14541">
    <property type="entry name" value="TAXi_C"/>
    <property type="match status" value="1"/>
</dbReference>
<dbReference type="InterPro" id="IPR032799">
    <property type="entry name" value="TAXi_C"/>
</dbReference>
<comment type="similarity">
    <text evidence="2">Belongs to the peptidase A1 family.</text>
</comment>
<evidence type="ECO:0000256" key="3">
    <source>
        <dbReference type="ARBA" id="ARBA00022525"/>
    </source>
</evidence>
<dbReference type="SUPFAM" id="SSF50630">
    <property type="entry name" value="Acid proteases"/>
    <property type="match status" value="1"/>
</dbReference>
<evidence type="ECO:0000313" key="6">
    <source>
        <dbReference type="EMBL" id="KDP40111.1"/>
    </source>
</evidence>
<evidence type="ECO:0000259" key="5">
    <source>
        <dbReference type="PROSITE" id="PS51767"/>
    </source>
</evidence>
<dbReference type="PANTHER" id="PTHR47965:SF22">
    <property type="entry name" value="EUKARYOTIC ASPARTYL PROTEASE FAMILY PROTEIN"/>
    <property type="match status" value="1"/>
</dbReference>
<dbReference type="InterPro" id="IPR021109">
    <property type="entry name" value="Peptidase_aspartic_dom_sf"/>
</dbReference>
<dbReference type="EMBL" id="KK914334">
    <property type="protein sequence ID" value="KDP40111.1"/>
    <property type="molecule type" value="Genomic_DNA"/>
</dbReference>
<dbReference type="Proteomes" id="UP000027138">
    <property type="component" value="Unassembled WGS sequence"/>
</dbReference>
<sequence length="307" mass="33376">MSTSVYELGMDILSLQSTNGRNPGKSVSVPNFLFSCAPDFLVEGLASGVKGMVGLGRHNISLPNQFSTAFGFKKKLALCLTGGDGVIFFGDGPYEMLPGNTDLSQHLTYTSLILNHMTTSGSYFENETSAGYFIGLTAININGKRVKIDKKLLSIDQDGEVGTKISTVDPYTVLQSSIYKAFTKTFIKLLKKVPRVKAVKPFDVCFDAKSFSSTRVGPGEPPVDFVLQNNETVWRIWGANSMVYVNEKTLCLAFIDGGAEPRTSIVIGGYQLENNLLQFDLASKRLGFSGSLLFSQTTCSNINFTSV</sequence>
<evidence type="ECO:0000256" key="4">
    <source>
        <dbReference type="ARBA" id="ARBA00022729"/>
    </source>
</evidence>
<dbReference type="Gene3D" id="2.40.70.10">
    <property type="entry name" value="Acid Proteases"/>
    <property type="match status" value="2"/>
</dbReference>
<keyword evidence="7" id="KW-1185">Reference proteome</keyword>
<gene>
    <name evidence="6" type="ORF">JCGZ_02109</name>
</gene>
<name>A0A067KV68_JATCU</name>
<feature type="domain" description="Peptidase A1" evidence="5">
    <location>
        <begin position="1"/>
        <end position="289"/>
    </location>
</feature>
<dbReference type="GO" id="GO:0004190">
    <property type="term" value="F:aspartic-type endopeptidase activity"/>
    <property type="evidence" value="ECO:0007669"/>
    <property type="project" value="InterPro"/>
</dbReference>
<keyword evidence="4" id="KW-0732">Signal</keyword>
<organism evidence="6 7">
    <name type="scientific">Jatropha curcas</name>
    <name type="common">Barbados nut</name>
    <dbReference type="NCBI Taxonomy" id="180498"/>
    <lineage>
        <taxon>Eukaryota</taxon>
        <taxon>Viridiplantae</taxon>
        <taxon>Streptophyta</taxon>
        <taxon>Embryophyta</taxon>
        <taxon>Tracheophyta</taxon>
        <taxon>Spermatophyta</taxon>
        <taxon>Magnoliopsida</taxon>
        <taxon>eudicotyledons</taxon>
        <taxon>Gunneridae</taxon>
        <taxon>Pentapetalae</taxon>
        <taxon>rosids</taxon>
        <taxon>fabids</taxon>
        <taxon>Malpighiales</taxon>
        <taxon>Euphorbiaceae</taxon>
        <taxon>Crotonoideae</taxon>
        <taxon>Jatropheae</taxon>
        <taxon>Jatropha</taxon>
    </lineage>
</organism>
<dbReference type="FunFam" id="2.40.70.10:FF:000041">
    <property type="entry name" value="Basic 7S globulin"/>
    <property type="match status" value="1"/>
</dbReference>
<accession>A0A067KV68</accession>